<proteinExistence type="inferred from homology"/>
<dbReference type="GO" id="GO:0043953">
    <property type="term" value="P:protein transport by the Tat complex"/>
    <property type="evidence" value="ECO:0007669"/>
    <property type="project" value="UniProtKB-UniRule"/>
</dbReference>
<dbReference type="GO" id="GO:0008320">
    <property type="term" value="F:protein transmembrane transporter activity"/>
    <property type="evidence" value="ECO:0007669"/>
    <property type="project" value="UniProtKB-UniRule"/>
</dbReference>
<keyword evidence="8 9" id="KW-0472">Membrane</keyword>
<comment type="subcellular location">
    <subcellularLocation>
        <location evidence="1 9">Cell membrane</location>
        <topology evidence="1 9">Single-pass membrane protein</topology>
    </subcellularLocation>
</comment>
<evidence type="ECO:0000256" key="9">
    <source>
        <dbReference type="HAMAP-Rule" id="MF_00236"/>
    </source>
</evidence>
<organism evidence="11 12">
    <name type="scientific">Alloalcanivorax marinus</name>
    <dbReference type="NCBI Taxonomy" id="1177169"/>
    <lineage>
        <taxon>Bacteria</taxon>
        <taxon>Pseudomonadati</taxon>
        <taxon>Pseudomonadota</taxon>
        <taxon>Gammaproteobacteria</taxon>
        <taxon>Oceanospirillales</taxon>
        <taxon>Alcanivoracaceae</taxon>
        <taxon>Alloalcanivorax</taxon>
    </lineage>
</organism>
<keyword evidence="6 9" id="KW-1133">Transmembrane helix</keyword>
<keyword evidence="4 9" id="KW-0812">Transmembrane</keyword>
<gene>
    <name evidence="9 11" type="primary">tatA</name>
    <name evidence="11" type="ORF">LL252_07100</name>
</gene>
<dbReference type="AlphaFoldDB" id="A0A9Q3UJX6"/>
<dbReference type="HAMAP" id="MF_00236">
    <property type="entry name" value="TatA_E"/>
    <property type="match status" value="1"/>
</dbReference>
<evidence type="ECO:0000256" key="4">
    <source>
        <dbReference type="ARBA" id="ARBA00022692"/>
    </source>
</evidence>
<dbReference type="Proteomes" id="UP001108027">
    <property type="component" value="Unassembled WGS sequence"/>
</dbReference>
<evidence type="ECO:0000313" key="12">
    <source>
        <dbReference type="Proteomes" id="UP001108027"/>
    </source>
</evidence>
<evidence type="ECO:0000256" key="1">
    <source>
        <dbReference type="ARBA" id="ARBA00004162"/>
    </source>
</evidence>
<dbReference type="Pfam" id="PF02416">
    <property type="entry name" value="TatA_B_E"/>
    <property type="match status" value="1"/>
</dbReference>
<evidence type="ECO:0000256" key="7">
    <source>
        <dbReference type="ARBA" id="ARBA00023010"/>
    </source>
</evidence>
<evidence type="ECO:0000256" key="2">
    <source>
        <dbReference type="ARBA" id="ARBA00022448"/>
    </source>
</evidence>
<accession>A0A9Q3UJX6</accession>
<dbReference type="Gene3D" id="1.20.5.3310">
    <property type="match status" value="1"/>
</dbReference>
<feature type="transmembrane region" description="Helical" evidence="9">
    <location>
        <begin position="6"/>
        <end position="23"/>
    </location>
</feature>
<dbReference type="RefSeq" id="WP_138773009.1">
    <property type="nucleotide sequence ID" value="NZ_ARXL01000056.1"/>
</dbReference>
<protein>
    <recommendedName>
        <fullName evidence="9">Sec-independent protein translocase protein TatA</fullName>
    </recommendedName>
</protein>
<keyword evidence="3 9" id="KW-1003">Cell membrane</keyword>
<evidence type="ECO:0000256" key="8">
    <source>
        <dbReference type="ARBA" id="ARBA00023136"/>
    </source>
</evidence>
<evidence type="ECO:0000313" key="11">
    <source>
        <dbReference type="EMBL" id="MCC4308337.1"/>
    </source>
</evidence>
<comment type="subunit">
    <text evidence="9">The Tat system comprises two distinct complexes: a TatABC complex, containing multiple copies of TatA, TatB and TatC subunits, and a separate TatA complex, containing only TatA subunits. Substrates initially bind to the TatABC complex, which probably triggers association of the separate TatA complex to form the active translocon.</text>
</comment>
<comment type="similarity">
    <text evidence="9">Belongs to the TatA/E family.</text>
</comment>
<dbReference type="GO" id="GO:0033281">
    <property type="term" value="C:TAT protein transport complex"/>
    <property type="evidence" value="ECO:0007669"/>
    <property type="project" value="UniProtKB-UniRule"/>
</dbReference>
<feature type="region of interest" description="Disordered" evidence="10">
    <location>
        <begin position="33"/>
        <end position="76"/>
    </location>
</feature>
<evidence type="ECO:0000256" key="5">
    <source>
        <dbReference type="ARBA" id="ARBA00022927"/>
    </source>
</evidence>
<feature type="compositionally biased region" description="Basic and acidic residues" evidence="10">
    <location>
        <begin position="39"/>
        <end position="76"/>
    </location>
</feature>
<dbReference type="PANTHER" id="PTHR42982:SF1">
    <property type="entry name" value="SEC-INDEPENDENT PROTEIN TRANSLOCASE PROTEIN TATA"/>
    <property type="match status" value="1"/>
</dbReference>
<name>A0A9Q3UJX6_9GAMM</name>
<keyword evidence="7 9" id="KW-0811">Translocation</keyword>
<sequence length="76" mass="8293">MLGGISIWQLLIVLAIVVLLFGTKKLRNIGSDLGGAVKGFKDSVKDGEKEQDQKRIAGDDDGEGQTREQEKHKDQA</sequence>
<dbReference type="PANTHER" id="PTHR42982">
    <property type="entry name" value="SEC-INDEPENDENT PROTEIN TRANSLOCASE PROTEIN TATA"/>
    <property type="match status" value="1"/>
</dbReference>
<keyword evidence="2 9" id="KW-0813">Transport</keyword>
<dbReference type="EMBL" id="JAJGNA010000006">
    <property type="protein sequence ID" value="MCC4308337.1"/>
    <property type="molecule type" value="Genomic_DNA"/>
</dbReference>
<dbReference type="NCBIfam" id="TIGR01411">
    <property type="entry name" value="tatAE"/>
    <property type="match status" value="1"/>
</dbReference>
<comment type="caution">
    <text evidence="11">The sequence shown here is derived from an EMBL/GenBank/DDBJ whole genome shotgun (WGS) entry which is preliminary data.</text>
</comment>
<dbReference type="InterPro" id="IPR003369">
    <property type="entry name" value="TatA/B/E"/>
</dbReference>
<reference evidence="11" key="1">
    <citation type="submission" date="2021-10" db="EMBL/GenBank/DDBJ databases">
        <title>The diversity and Nitrogen Metabolism of Culturable Nitrate-Utilizing Bacteria Within the Oxygen Minimum Zone of the Changjiang (Yangtze River)Estuary.</title>
        <authorList>
            <person name="Zhang D."/>
            <person name="Zheng J."/>
            <person name="Liu S."/>
            <person name="He W."/>
        </authorList>
    </citation>
    <scope>NUCLEOTIDE SEQUENCE</scope>
    <source>
        <strain evidence="11">FXH-223</strain>
    </source>
</reference>
<evidence type="ECO:0000256" key="3">
    <source>
        <dbReference type="ARBA" id="ARBA00022475"/>
    </source>
</evidence>
<keyword evidence="12" id="KW-1185">Reference proteome</keyword>
<evidence type="ECO:0000256" key="10">
    <source>
        <dbReference type="SAM" id="MobiDB-lite"/>
    </source>
</evidence>
<comment type="function">
    <text evidence="9">Part of the twin-arginine translocation (Tat) system that transports large folded proteins containing a characteristic twin-arginine motif in their signal peptide across membranes. TatA could form the protein-conducting channel of the Tat system.</text>
</comment>
<keyword evidence="5 9" id="KW-0653">Protein transport</keyword>
<evidence type="ECO:0000256" key="6">
    <source>
        <dbReference type="ARBA" id="ARBA00022989"/>
    </source>
</evidence>
<dbReference type="NCBIfam" id="NF002813">
    <property type="entry name" value="PRK02958.1"/>
    <property type="match status" value="1"/>
</dbReference>
<dbReference type="InterPro" id="IPR006312">
    <property type="entry name" value="TatA/E"/>
</dbReference>